<dbReference type="GO" id="GO:0005634">
    <property type="term" value="C:nucleus"/>
    <property type="evidence" value="ECO:0007669"/>
    <property type="project" value="UniProtKB-SubCell"/>
</dbReference>
<protein>
    <submittedName>
        <fullName evidence="4">Uncharacterized protein</fullName>
    </submittedName>
</protein>
<proteinExistence type="predicted"/>
<dbReference type="AlphaFoldDB" id="A0ABC8U5R6"/>
<dbReference type="InterPro" id="IPR033053">
    <property type="entry name" value="Hir3/CABIN1"/>
</dbReference>
<accession>A0ABC8U5R6</accession>
<keyword evidence="2" id="KW-0539">Nucleus</keyword>
<evidence type="ECO:0000256" key="2">
    <source>
        <dbReference type="ARBA" id="ARBA00023242"/>
    </source>
</evidence>
<feature type="region of interest" description="Disordered" evidence="3">
    <location>
        <begin position="437"/>
        <end position="477"/>
    </location>
</feature>
<feature type="compositionally biased region" description="Polar residues" evidence="3">
    <location>
        <begin position="437"/>
        <end position="461"/>
    </location>
</feature>
<name>A0ABC8U5R6_9AQUA</name>
<sequence length="511" mass="56395">MKTCIHREDWSHAFYMGKLYEKLEYSHDISFSYFVKAIALNPLAADPFYRMHASRLKLLYTVVAAYSCTQSTKDTVMNMFDRMYPKTSQSPVDVEGSTDANSDYKLEEGTSNIFIKPDILAQGLYRRGESGDLEKAKEELSFCFKSSRSSFTINMWEIDDLVPVALGRFLKALTSSMHRTDNGSRATSSSLDHLLEKMFSLFLEQVTIWSDICNLPKIKGPKLVESNLHGYLYQYIQLLESNAKLEMLEGMNEKIRKHLKNPKLSNSNCAKIKNAIIKKVSDEDLEPATTLLRSSYNFYRDTSCAMLPSGVNLYMAPSQLAIETCIQLGIDGVDILDMNTSRKLLLWAYTLLTGHCPNISIVIKYGEANAKGGGKDGIGKCSELGAGPTNVGACTRSVGSNTLPESKNKCNVTYDSFPETKRVENVASSSMLETGSSCNVASVSQPKTDSASNVSSSSLPDSKSMHRLNATPSNESQKILSANPCLLQCNSTVPEMSNVEVEPDGGDPNNV</sequence>
<dbReference type="EMBL" id="CAUOFW020006613">
    <property type="protein sequence ID" value="CAK9175443.1"/>
    <property type="molecule type" value="Genomic_DNA"/>
</dbReference>
<organism evidence="4 5">
    <name type="scientific">Ilex paraguariensis</name>
    <name type="common">yerba mate</name>
    <dbReference type="NCBI Taxonomy" id="185542"/>
    <lineage>
        <taxon>Eukaryota</taxon>
        <taxon>Viridiplantae</taxon>
        <taxon>Streptophyta</taxon>
        <taxon>Embryophyta</taxon>
        <taxon>Tracheophyta</taxon>
        <taxon>Spermatophyta</taxon>
        <taxon>Magnoliopsida</taxon>
        <taxon>eudicotyledons</taxon>
        <taxon>Gunneridae</taxon>
        <taxon>Pentapetalae</taxon>
        <taxon>asterids</taxon>
        <taxon>campanulids</taxon>
        <taxon>Aquifoliales</taxon>
        <taxon>Aquifoliaceae</taxon>
        <taxon>Ilex</taxon>
    </lineage>
</organism>
<comment type="subcellular location">
    <subcellularLocation>
        <location evidence="1">Nucleus</location>
    </subcellularLocation>
</comment>
<evidence type="ECO:0000256" key="1">
    <source>
        <dbReference type="ARBA" id="ARBA00004123"/>
    </source>
</evidence>
<gene>
    <name evidence="4" type="ORF">ILEXP_LOCUS45245</name>
</gene>
<dbReference type="PANTHER" id="PTHR15502">
    <property type="entry name" value="CALCINEURIN-BINDING PROTEIN CABIN 1-RELATED"/>
    <property type="match status" value="1"/>
</dbReference>
<evidence type="ECO:0000313" key="5">
    <source>
        <dbReference type="Proteomes" id="UP001642360"/>
    </source>
</evidence>
<comment type="caution">
    <text evidence="4">The sequence shown here is derived from an EMBL/GenBank/DDBJ whole genome shotgun (WGS) entry which is preliminary data.</text>
</comment>
<dbReference type="PANTHER" id="PTHR15502:SF7">
    <property type="entry name" value="CALCINEURIN-BINDING PROTEIN CABIN-1"/>
    <property type="match status" value="1"/>
</dbReference>
<dbReference type="Proteomes" id="UP001642360">
    <property type="component" value="Unassembled WGS sequence"/>
</dbReference>
<evidence type="ECO:0000256" key="3">
    <source>
        <dbReference type="SAM" id="MobiDB-lite"/>
    </source>
</evidence>
<keyword evidence="5" id="KW-1185">Reference proteome</keyword>
<evidence type="ECO:0000313" key="4">
    <source>
        <dbReference type="EMBL" id="CAK9175443.1"/>
    </source>
</evidence>
<reference evidence="4 5" key="1">
    <citation type="submission" date="2024-02" db="EMBL/GenBank/DDBJ databases">
        <authorList>
            <person name="Vignale AGUSTIN F."/>
            <person name="Sosa J E."/>
            <person name="Modenutti C."/>
        </authorList>
    </citation>
    <scope>NUCLEOTIDE SEQUENCE [LARGE SCALE GENOMIC DNA]</scope>
</reference>